<name>A0A4S8KWA1_DENBC</name>
<accession>A0A4S8KWA1</accession>
<dbReference type="InterPro" id="IPR001878">
    <property type="entry name" value="Znf_CCHC"/>
</dbReference>
<reference evidence="3 4" key="1">
    <citation type="journal article" date="2019" name="Nat. Ecol. Evol.">
        <title>Megaphylogeny resolves global patterns of mushroom evolution.</title>
        <authorList>
            <person name="Varga T."/>
            <person name="Krizsan K."/>
            <person name="Foldi C."/>
            <person name="Dima B."/>
            <person name="Sanchez-Garcia M."/>
            <person name="Sanchez-Ramirez S."/>
            <person name="Szollosi G.J."/>
            <person name="Szarkandi J.G."/>
            <person name="Papp V."/>
            <person name="Albert L."/>
            <person name="Andreopoulos W."/>
            <person name="Angelini C."/>
            <person name="Antonin V."/>
            <person name="Barry K.W."/>
            <person name="Bougher N.L."/>
            <person name="Buchanan P."/>
            <person name="Buyck B."/>
            <person name="Bense V."/>
            <person name="Catcheside P."/>
            <person name="Chovatia M."/>
            <person name="Cooper J."/>
            <person name="Damon W."/>
            <person name="Desjardin D."/>
            <person name="Finy P."/>
            <person name="Geml J."/>
            <person name="Haridas S."/>
            <person name="Hughes K."/>
            <person name="Justo A."/>
            <person name="Karasinski D."/>
            <person name="Kautmanova I."/>
            <person name="Kiss B."/>
            <person name="Kocsube S."/>
            <person name="Kotiranta H."/>
            <person name="LaButti K.M."/>
            <person name="Lechner B.E."/>
            <person name="Liimatainen K."/>
            <person name="Lipzen A."/>
            <person name="Lukacs Z."/>
            <person name="Mihaltcheva S."/>
            <person name="Morgado L.N."/>
            <person name="Niskanen T."/>
            <person name="Noordeloos M.E."/>
            <person name="Ohm R.A."/>
            <person name="Ortiz-Santana B."/>
            <person name="Ovrebo C."/>
            <person name="Racz N."/>
            <person name="Riley R."/>
            <person name="Savchenko A."/>
            <person name="Shiryaev A."/>
            <person name="Soop K."/>
            <person name="Spirin V."/>
            <person name="Szebenyi C."/>
            <person name="Tomsovsky M."/>
            <person name="Tulloss R.E."/>
            <person name="Uehling J."/>
            <person name="Grigoriev I.V."/>
            <person name="Vagvolgyi C."/>
            <person name="Papp T."/>
            <person name="Martin F.M."/>
            <person name="Miettinen O."/>
            <person name="Hibbett D.S."/>
            <person name="Nagy L.G."/>
        </authorList>
    </citation>
    <scope>NUCLEOTIDE SEQUENCE [LARGE SCALE GENOMIC DNA]</scope>
    <source>
        <strain evidence="3 4">CBS 962.96</strain>
    </source>
</reference>
<sequence length="224" mass="25075">VRKLTGGRALCIFKSVEEALWLEAVGGLDDFAKAWAADMTAKPNLYEVIVEFVPVQANLGDCYETMQIESDSNIEGGDLVRARWIKDPEQRSPGQRVAHASLHFRTRQAANKAIKDGLFIAGKPVSARKPDYFLGLCTKCYKPGHIRATCPNHADVCGRCTGPHRTPTCNASDGELWCSECKEAGHGATQTDRCSTYIRKNESKQKRNLEAKYRFYVTEESWTW</sequence>
<organism evidence="3 4">
    <name type="scientific">Dendrothele bispora (strain CBS 962.96)</name>
    <dbReference type="NCBI Taxonomy" id="1314807"/>
    <lineage>
        <taxon>Eukaryota</taxon>
        <taxon>Fungi</taxon>
        <taxon>Dikarya</taxon>
        <taxon>Basidiomycota</taxon>
        <taxon>Agaricomycotina</taxon>
        <taxon>Agaricomycetes</taxon>
        <taxon>Agaricomycetidae</taxon>
        <taxon>Agaricales</taxon>
        <taxon>Agaricales incertae sedis</taxon>
        <taxon>Dendrothele</taxon>
    </lineage>
</organism>
<dbReference type="PROSITE" id="PS50158">
    <property type="entry name" value="ZF_CCHC"/>
    <property type="match status" value="1"/>
</dbReference>
<dbReference type="AlphaFoldDB" id="A0A4S8KWA1"/>
<dbReference type="CDD" id="cd00590">
    <property type="entry name" value="RRM_SF"/>
    <property type="match status" value="1"/>
</dbReference>
<evidence type="ECO:0000313" key="4">
    <source>
        <dbReference type="Proteomes" id="UP000297245"/>
    </source>
</evidence>
<keyword evidence="1" id="KW-0862">Zinc</keyword>
<keyword evidence="1" id="KW-0479">Metal-binding</keyword>
<protein>
    <recommendedName>
        <fullName evidence="2">CCHC-type domain-containing protein</fullName>
    </recommendedName>
</protein>
<keyword evidence="4" id="KW-1185">Reference proteome</keyword>
<dbReference type="Proteomes" id="UP000297245">
    <property type="component" value="Unassembled WGS sequence"/>
</dbReference>
<gene>
    <name evidence="3" type="ORF">K435DRAFT_622630</name>
</gene>
<dbReference type="EMBL" id="ML179924">
    <property type="protein sequence ID" value="THU80242.1"/>
    <property type="molecule type" value="Genomic_DNA"/>
</dbReference>
<evidence type="ECO:0000256" key="1">
    <source>
        <dbReference type="PROSITE-ProRule" id="PRU00047"/>
    </source>
</evidence>
<evidence type="ECO:0000259" key="2">
    <source>
        <dbReference type="PROSITE" id="PS50158"/>
    </source>
</evidence>
<evidence type="ECO:0000313" key="3">
    <source>
        <dbReference type="EMBL" id="THU80242.1"/>
    </source>
</evidence>
<feature type="non-terminal residue" evidence="3">
    <location>
        <position position="224"/>
    </location>
</feature>
<dbReference type="OrthoDB" id="2800503at2759"/>
<dbReference type="GO" id="GO:0008270">
    <property type="term" value="F:zinc ion binding"/>
    <property type="evidence" value="ECO:0007669"/>
    <property type="project" value="UniProtKB-KW"/>
</dbReference>
<feature type="domain" description="CCHC-type" evidence="2">
    <location>
        <begin position="137"/>
        <end position="152"/>
    </location>
</feature>
<keyword evidence="1" id="KW-0863">Zinc-finger</keyword>
<dbReference type="GO" id="GO:0003676">
    <property type="term" value="F:nucleic acid binding"/>
    <property type="evidence" value="ECO:0007669"/>
    <property type="project" value="InterPro"/>
</dbReference>
<feature type="non-terminal residue" evidence="3">
    <location>
        <position position="1"/>
    </location>
</feature>
<proteinExistence type="predicted"/>